<keyword evidence="1" id="KW-0812">Transmembrane</keyword>
<gene>
    <name evidence="2" type="ORF">SNEC2469_LOCUS33386</name>
</gene>
<feature type="transmembrane region" description="Helical" evidence="1">
    <location>
        <begin position="372"/>
        <end position="395"/>
    </location>
</feature>
<comment type="caution">
    <text evidence="2">The sequence shown here is derived from an EMBL/GenBank/DDBJ whole genome shotgun (WGS) entry which is preliminary data.</text>
</comment>
<keyword evidence="3" id="KW-1185">Reference proteome</keyword>
<keyword evidence="1" id="KW-1133">Transmembrane helix</keyword>
<keyword evidence="1" id="KW-0472">Membrane</keyword>
<name>A0A813C4C4_9DINO</name>
<dbReference type="OrthoDB" id="427300at2759"/>
<feature type="transmembrane region" description="Helical" evidence="1">
    <location>
        <begin position="340"/>
        <end position="360"/>
    </location>
</feature>
<dbReference type="EMBL" id="CAJNJA010087752">
    <property type="protein sequence ID" value="CAE7939046.1"/>
    <property type="molecule type" value="Genomic_DNA"/>
</dbReference>
<feature type="transmembrane region" description="Helical" evidence="1">
    <location>
        <begin position="147"/>
        <end position="167"/>
    </location>
</feature>
<dbReference type="AlphaFoldDB" id="A0A813C4C4"/>
<feature type="non-terminal residue" evidence="2">
    <location>
        <position position="1"/>
    </location>
</feature>
<feature type="transmembrane region" description="Helical" evidence="1">
    <location>
        <begin position="407"/>
        <end position="429"/>
    </location>
</feature>
<organism evidence="2 3">
    <name type="scientific">Symbiodinium necroappetens</name>
    <dbReference type="NCBI Taxonomy" id="1628268"/>
    <lineage>
        <taxon>Eukaryota</taxon>
        <taxon>Sar</taxon>
        <taxon>Alveolata</taxon>
        <taxon>Dinophyceae</taxon>
        <taxon>Suessiales</taxon>
        <taxon>Symbiodiniaceae</taxon>
        <taxon>Symbiodinium</taxon>
    </lineage>
</organism>
<accession>A0A813C4C4</accession>
<proteinExistence type="predicted"/>
<evidence type="ECO:0000313" key="3">
    <source>
        <dbReference type="Proteomes" id="UP000601435"/>
    </source>
</evidence>
<evidence type="ECO:0000256" key="1">
    <source>
        <dbReference type="SAM" id="Phobius"/>
    </source>
</evidence>
<dbReference type="Proteomes" id="UP000601435">
    <property type="component" value="Unassembled WGS sequence"/>
</dbReference>
<feature type="transmembrane region" description="Helical" evidence="1">
    <location>
        <begin position="316"/>
        <end position="334"/>
    </location>
</feature>
<sequence length="460" mass="51155">MSWALMRNPNGLDCDLFISHAWQEGLFEFMTKVLHSWPPLMHHAWCCMLANPQHLDISSMLQSPLHSPFAIALEASSNVLVVPNHHRSIYTRLWCAYEAYLAQEEGKTILIARASNWPAIRQAMLRMFLAAIVGMALAVLVDVHNWNAALNLAALCVAAIAAAWSIGTENHNRQVFLNLVGETTAWFLVLNWCTVGKEGTDHGIGYAIYAGLQRMELLAFASSFLLLEVDRVRGEAAICEATQLGRDYSGSIANASCSRMEDDEHIRREIGAKICDVDYAIEVLMAAGISTPSLRELAHQGVDITGAAHSEVTMPLLFLMPLNFIGAVKFFFNVCYLNKSWVLIPCMEGLTVLLRIHLLFMLSWSPPDEKCFILLVVTKLAVLYLVFMLPEIIIWESSAVAHLPVNAWFAASCRLFCCLSAQVFALLGIRGTAKLPCGHRILRLFLARSFRGYVSACARN</sequence>
<reference evidence="2" key="1">
    <citation type="submission" date="2021-02" db="EMBL/GenBank/DDBJ databases">
        <authorList>
            <person name="Dougan E. K."/>
            <person name="Rhodes N."/>
            <person name="Thang M."/>
            <person name="Chan C."/>
        </authorList>
    </citation>
    <scope>NUCLEOTIDE SEQUENCE</scope>
</reference>
<feature type="transmembrane region" description="Helical" evidence="1">
    <location>
        <begin position="123"/>
        <end position="141"/>
    </location>
</feature>
<evidence type="ECO:0000313" key="2">
    <source>
        <dbReference type="EMBL" id="CAE7939046.1"/>
    </source>
</evidence>
<protein>
    <submittedName>
        <fullName evidence="2">Uncharacterized protein</fullName>
    </submittedName>
</protein>